<name>A0A1F6GG05_9PROT</name>
<gene>
    <name evidence="6" type="ORF">A2527_03030</name>
</gene>
<organism evidence="6 7">
    <name type="scientific">Candidatus Lambdaproteobacteria bacterium RIFOXYD2_FULL_50_16</name>
    <dbReference type="NCBI Taxonomy" id="1817772"/>
    <lineage>
        <taxon>Bacteria</taxon>
        <taxon>Pseudomonadati</taxon>
        <taxon>Pseudomonadota</taxon>
        <taxon>Candidatus Lambdaproteobacteria</taxon>
    </lineage>
</organism>
<dbReference type="InterPro" id="IPR006143">
    <property type="entry name" value="RND_pump_MFP"/>
</dbReference>
<dbReference type="Proteomes" id="UP000178449">
    <property type="component" value="Unassembled WGS sequence"/>
</dbReference>
<dbReference type="GO" id="GO:1990281">
    <property type="term" value="C:efflux pump complex"/>
    <property type="evidence" value="ECO:0007669"/>
    <property type="project" value="TreeGrafter"/>
</dbReference>
<dbReference type="AlphaFoldDB" id="A0A1F6GG05"/>
<evidence type="ECO:0000256" key="1">
    <source>
        <dbReference type="ARBA" id="ARBA00004196"/>
    </source>
</evidence>
<dbReference type="SUPFAM" id="SSF111369">
    <property type="entry name" value="HlyD-like secretion proteins"/>
    <property type="match status" value="1"/>
</dbReference>
<dbReference type="Gene3D" id="2.40.50.100">
    <property type="match status" value="1"/>
</dbReference>
<evidence type="ECO:0000256" key="2">
    <source>
        <dbReference type="ARBA" id="ARBA00009477"/>
    </source>
</evidence>
<dbReference type="PANTHER" id="PTHR30469:SF12">
    <property type="entry name" value="MULTIDRUG RESISTANCE PROTEIN MDTA"/>
    <property type="match status" value="1"/>
</dbReference>
<dbReference type="NCBIfam" id="TIGR01730">
    <property type="entry name" value="RND_mfp"/>
    <property type="match status" value="1"/>
</dbReference>
<comment type="similarity">
    <text evidence="2">Belongs to the membrane fusion protein (MFP) (TC 8.A.1) family.</text>
</comment>
<reference evidence="6 7" key="1">
    <citation type="journal article" date="2016" name="Nat. Commun.">
        <title>Thousands of microbial genomes shed light on interconnected biogeochemical processes in an aquifer system.</title>
        <authorList>
            <person name="Anantharaman K."/>
            <person name="Brown C.T."/>
            <person name="Hug L.A."/>
            <person name="Sharon I."/>
            <person name="Castelle C.J."/>
            <person name="Probst A.J."/>
            <person name="Thomas B.C."/>
            <person name="Singh A."/>
            <person name="Wilkins M.J."/>
            <person name="Karaoz U."/>
            <person name="Brodie E.L."/>
            <person name="Williams K.H."/>
            <person name="Hubbard S.S."/>
            <person name="Banfield J.F."/>
        </authorList>
    </citation>
    <scope>NUCLEOTIDE SEQUENCE [LARGE SCALE GENOMIC DNA]</scope>
</reference>
<sequence length="399" mass="43196">MKTWLKRFLPLIILGLGLLITSLLVMGRPEAKRKPKAEAQLPLVRVLELNPQARQLEIAAFATTEPARQVAVSPQVGGRVVWISEKMVEGELVKEQELLFQLDPADYQLAVEQAKAGEAKAEYDLDMALAQQETAKKGLKAYQSVQKSPSKLSGLALFEPQVKNAKASLVSAQAGLEQALLRLERTEIKAPFTGYFRSVSVALGQNLAANQAAAQLFSDMPILLKVSLPLADLPLIEVGEKGAEVVLKKTIGAKLHRWKGRAVRRLQEIDSLGRMAQVMVEVADPVSDQGFSLPLGLQVEVNFAGARLGRVFELPISAVHQGDQGWLIGADGRLEIRPLSILRRQADMALVEEGLEPGERLVTSSLLSPIPGMALKVFTESLAGSEPATDPANPVPKAP</sequence>
<keyword evidence="3" id="KW-0813">Transport</keyword>
<evidence type="ECO:0000259" key="4">
    <source>
        <dbReference type="Pfam" id="PF25917"/>
    </source>
</evidence>
<dbReference type="InterPro" id="IPR058625">
    <property type="entry name" value="MdtA-like_BSH"/>
</dbReference>
<comment type="caution">
    <text evidence="6">The sequence shown here is derived from an EMBL/GenBank/DDBJ whole genome shotgun (WGS) entry which is preliminary data.</text>
</comment>
<comment type="subcellular location">
    <subcellularLocation>
        <location evidence="1">Cell envelope</location>
    </subcellularLocation>
</comment>
<dbReference type="PANTHER" id="PTHR30469">
    <property type="entry name" value="MULTIDRUG RESISTANCE PROTEIN MDTA"/>
    <property type="match status" value="1"/>
</dbReference>
<dbReference type="InterPro" id="IPR058627">
    <property type="entry name" value="MdtA-like_C"/>
</dbReference>
<dbReference type="Gene3D" id="1.10.287.470">
    <property type="entry name" value="Helix hairpin bin"/>
    <property type="match status" value="1"/>
</dbReference>
<dbReference type="GO" id="GO:0015562">
    <property type="term" value="F:efflux transmembrane transporter activity"/>
    <property type="evidence" value="ECO:0007669"/>
    <property type="project" value="TreeGrafter"/>
</dbReference>
<accession>A0A1F6GG05</accession>
<evidence type="ECO:0000313" key="6">
    <source>
        <dbReference type="EMBL" id="OGG97046.1"/>
    </source>
</evidence>
<dbReference type="Pfam" id="PF25967">
    <property type="entry name" value="RND-MFP_C"/>
    <property type="match status" value="1"/>
</dbReference>
<proteinExistence type="inferred from homology"/>
<dbReference type="Gene3D" id="2.40.420.20">
    <property type="match status" value="1"/>
</dbReference>
<evidence type="ECO:0000259" key="5">
    <source>
        <dbReference type="Pfam" id="PF25967"/>
    </source>
</evidence>
<dbReference type="Pfam" id="PF25917">
    <property type="entry name" value="BSH_RND"/>
    <property type="match status" value="1"/>
</dbReference>
<dbReference type="STRING" id="1817772.A2527_03030"/>
<evidence type="ECO:0000313" key="7">
    <source>
        <dbReference type="Proteomes" id="UP000178449"/>
    </source>
</evidence>
<feature type="domain" description="Multidrug resistance protein MdtA-like C-terminal permuted SH3" evidence="5">
    <location>
        <begin position="321"/>
        <end position="365"/>
    </location>
</feature>
<feature type="domain" description="Multidrug resistance protein MdtA-like barrel-sandwich hybrid" evidence="4">
    <location>
        <begin position="68"/>
        <end position="214"/>
    </location>
</feature>
<protein>
    <submittedName>
        <fullName evidence="6">Uncharacterized protein</fullName>
    </submittedName>
</protein>
<dbReference type="EMBL" id="MFNE01000006">
    <property type="protein sequence ID" value="OGG97046.1"/>
    <property type="molecule type" value="Genomic_DNA"/>
</dbReference>
<dbReference type="Gene3D" id="2.40.30.170">
    <property type="match status" value="1"/>
</dbReference>
<evidence type="ECO:0000256" key="3">
    <source>
        <dbReference type="ARBA" id="ARBA00022448"/>
    </source>
</evidence>